<keyword evidence="1" id="KW-0732">Signal</keyword>
<keyword evidence="3" id="KW-1185">Reference proteome</keyword>
<sequence length="349" mass="38365">MKALTLSAFLAFCGVAQAASPTDERLYHREQQVQLPGAGSSWGFISLDPTRPYLYVARRENGLSVFDVDKQRLLRTVEQSQGANGVVALPELNRLLVLNTDGSLGLVELSTLKPLKRIAVTQSNLNSAVYEPRTGQVIIVSGRRADRSTLFVFDPKEERITAAHELAVKKIDPLLLKGDGSFFLPMRDEGIVARLSSSSFKVLDRWQYPDCQRPSALAQDEQRGRLFVACRGERPLLLVLDRDSGALKASLPITRDVNALAYDPQARRLLIASGVDANLSVIAQLDADRYQALGSVSTQPMAYNMAFDPRSQRVYLAAMDFTQPAASPADPKPDPLFHANTFKVITLAP</sequence>
<proteinExistence type="predicted"/>
<dbReference type="Gene3D" id="2.130.10.10">
    <property type="entry name" value="YVTN repeat-like/Quinoprotein amine dehydrogenase"/>
    <property type="match status" value="2"/>
</dbReference>
<evidence type="ECO:0000256" key="1">
    <source>
        <dbReference type="SAM" id="SignalP"/>
    </source>
</evidence>
<dbReference type="EMBL" id="FNTJ01000002">
    <property type="protein sequence ID" value="SED00381.1"/>
    <property type="molecule type" value="Genomic_DNA"/>
</dbReference>
<evidence type="ECO:0000313" key="3">
    <source>
        <dbReference type="Proteomes" id="UP000198982"/>
    </source>
</evidence>
<feature type="chain" id="PRO_5011656622" description="DNA-binding beta-propeller fold protein YncE" evidence="1">
    <location>
        <begin position="19"/>
        <end position="349"/>
    </location>
</feature>
<dbReference type="InterPro" id="IPR011044">
    <property type="entry name" value="Quino_amine_DH_bsu"/>
</dbReference>
<dbReference type="RefSeq" id="WP_092319753.1">
    <property type="nucleotide sequence ID" value="NZ_FNTJ01000002.1"/>
</dbReference>
<dbReference type="PANTHER" id="PTHR47197:SF3">
    <property type="entry name" value="DIHYDRO-HEME D1 DEHYDROGENASE"/>
    <property type="match status" value="1"/>
</dbReference>
<dbReference type="SUPFAM" id="SSF50969">
    <property type="entry name" value="YVTN repeat-like/Quinoprotein amine dehydrogenase"/>
    <property type="match status" value="1"/>
</dbReference>
<feature type="signal peptide" evidence="1">
    <location>
        <begin position="1"/>
        <end position="18"/>
    </location>
</feature>
<evidence type="ECO:0008006" key="4">
    <source>
        <dbReference type="Google" id="ProtNLM"/>
    </source>
</evidence>
<name>A0A1H4X6C6_9PSED</name>
<organism evidence="2 3">
    <name type="scientific">Pseudomonas saponiphila</name>
    <dbReference type="NCBI Taxonomy" id="556534"/>
    <lineage>
        <taxon>Bacteria</taxon>
        <taxon>Pseudomonadati</taxon>
        <taxon>Pseudomonadota</taxon>
        <taxon>Gammaproteobacteria</taxon>
        <taxon>Pseudomonadales</taxon>
        <taxon>Pseudomonadaceae</taxon>
        <taxon>Pseudomonas</taxon>
    </lineage>
</organism>
<dbReference type="AlphaFoldDB" id="A0A1H4X6C6"/>
<evidence type="ECO:0000313" key="2">
    <source>
        <dbReference type="EMBL" id="SED00381.1"/>
    </source>
</evidence>
<accession>A0A1H4X6C6</accession>
<reference evidence="3" key="1">
    <citation type="submission" date="2016-10" db="EMBL/GenBank/DDBJ databases">
        <authorList>
            <person name="Varghese N."/>
            <person name="Submissions S."/>
        </authorList>
    </citation>
    <scope>NUCLEOTIDE SEQUENCE [LARGE SCALE GENOMIC DNA]</scope>
    <source>
        <strain evidence="3">DSM 9751</strain>
    </source>
</reference>
<dbReference type="Proteomes" id="UP000198982">
    <property type="component" value="Unassembled WGS sequence"/>
</dbReference>
<dbReference type="InterPro" id="IPR015943">
    <property type="entry name" value="WD40/YVTN_repeat-like_dom_sf"/>
</dbReference>
<dbReference type="PANTHER" id="PTHR47197">
    <property type="entry name" value="PROTEIN NIRF"/>
    <property type="match status" value="1"/>
</dbReference>
<protein>
    <recommendedName>
        <fullName evidence="4">DNA-binding beta-propeller fold protein YncE</fullName>
    </recommendedName>
</protein>
<gene>
    <name evidence="2" type="ORF">SAMN05216178_5774</name>
</gene>
<dbReference type="InterPro" id="IPR051200">
    <property type="entry name" value="Host-pathogen_enzymatic-act"/>
</dbReference>